<dbReference type="Proteomes" id="UP000523447">
    <property type="component" value="Unassembled WGS sequence"/>
</dbReference>
<name>A0A7X6RIT7_9NOCA</name>
<feature type="region of interest" description="Disordered" evidence="1">
    <location>
        <begin position="246"/>
        <end position="267"/>
    </location>
</feature>
<evidence type="ECO:0000313" key="2">
    <source>
        <dbReference type="EMBL" id="NKY87008.1"/>
    </source>
</evidence>
<dbReference type="AlphaFoldDB" id="A0A7X6RIT7"/>
<comment type="caution">
    <text evidence="2">The sequence shown here is derived from an EMBL/GenBank/DDBJ whole genome shotgun (WGS) entry which is preliminary data.</text>
</comment>
<protein>
    <submittedName>
        <fullName evidence="2">DUF1963 domain-containing protein</fullName>
    </submittedName>
</protein>
<gene>
    <name evidence="2" type="ORF">HGA07_15350</name>
</gene>
<evidence type="ECO:0000256" key="1">
    <source>
        <dbReference type="SAM" id="MobiDB-lite"/>
    </source>
</evidence>
<dbReference type="SUPFAM" id="SSF103032">
    <property type="entry name" value="Hypothetical protein YwqG"/>
    <property type="match status" value="1"/>
</dbReference>
<dbReference type="RefSeq" id="WP_040722722.1">
    <property type="nucleotide sequence ID" value="NZ_CAWPHS010000006.1"/>
</dbReference>
<dbReference type="InterPro" id="IPR035948">
    <property type="entry name" value="YwqG-like_sf"/>
</dbReference>
<accession>A0A7X6RIT7</accession>
<reference evidence="2 3" key="1">
    <citation type="submission" date="2020-04" db="EMBL/GenBank/DDBJ databases">
        <title>MicrobeNet Type strains.</title>
        <authorList>
            <person name="Nicholson A.C."/>
        </authorList>
    </citation>
    <scope>NUCLEOTIDE SEQUENCE [LARGE SCALE GENOMIC DNA]</scope>
    <source>
        <strain evidence="2 3">DSM 44445</strain>
    </source>
</reference>
<proteinExistence type="predicted"/>
<evidence type="ECO:0000313" key="3">
    <source>
        <dbReference type="Proteomes" id="UP000523447"/>
    </source>
</evidence>
<sequence length="299" mass="33400">MARTTPPRPVDVEKLFPELVPLRRTAIRLHPRAGTPFPGESSVGGPLMWPAEEPWPTCPCTSHPQGWNRPATDGPVPLVSVAQIHRRDVPQLAFPDGCDLLQVLWCPFIVDGCTAATPRVYWRSAESIEWILEATPPTVSTAPKDSIPDPCVLHPEPVIEYPSWDMPDDLHAALRERMAEMEARTGWMYHYHLSDAPGIKLGGFPGWTQEPWWPECPGCGQAMEHLLTVSSWEYDGESWRSWLPVEDRDSETGHERRDSAGNRAAHNPAGVMFGDAGGVYIFQCAACPDRPVDHRWDCS</sequence>
<feature type="compositionally biased region" description="Basic and acidic residues" evidence="1">
    <location>
        <begin position="246"/>
        <end position="260"/>
    </location>
</feature>
<organism evidence="2 3">
    <name type="scientific">Nocardia veterana</name>
    <dbReference type="NCBI Taxonomy" id="132249"/>
    <lineage>
        <taxon>Bacteria</taxon>
        <taxon>Bacillati</taxon>
        <taxon>Actinomycetota</taxon>
        <taxon>Actinomycetes</taxon>
        <taxon>Mycobacteriales</taxon>
        <taxon>Nocardiaceae</taxon>
        <taxon>Nocardia</taxon>
    </lineage>
</organism>
<keyword evidence="3" id="KW-1185">Reference proteome</keyword>
<dbReference type="EMBL" id="JAAXPE010000014">
    <property type="protein sequence ID" value="NKY87008.1"/>
    <property type="molecule type" value="Genomic_DNA"/>
</dbReference>
<dbReference type="Gene3D" id="2.30.320.10">
    <property type="entry name" value="YwqG-like"/>
    <property type="match status" value="1"/>
</dbReference>